<dbReference type="InParanoid" id="A0A409WE62"/>
<dbReference type="Pfam" id="PF20414">
    <property type="entry name" value="DUF6698"/>
    <property type="match status" value="1"/>
</dbReference>
<name>A0A409WE62_9AGAR</name>
<comment type="caution">
    <text evidence="2">The sequence shown here is derived from an EMBL/GenBank/DDBJ whole genome shotgun (WGS) entry which is preliminary data.</text>
</comment>
<organism evidence="2 3">
    <name type="scientific">Panaeolus cyanescens</name>
    <dbReference type="NCBI Taxonomy" id="181874"/>
    <lineage>
        <taxon>Eukaryota</taxon>
        <taxon>Fungi</taxon>
        <taxon>Dikarya</taxon>
        <taxon>Basidiomycota</taxon>
        <taxon>Agaricomycotina</taxon>
        <taxon>Agaricomycetes</taxon>
        <taxon>Agaricomycetidae</taxon>
        <taxon>Agaricales</taxon>
        <taxon>Agaricineae</taxon>
        <taxon>Galeropsidaceae</taxon>
        <taxon>Panaeolus</taxon>
    </lineage>
</organism>
<evidence type="ECO:0000313" key="2">
    <source>
        <dbReference type="EMBL" id="PPQ76750.1"/>
    </source>
</evidence>
<dbReference type="STRING" id="181874.A0A409WE62"/>
<dbReference type="OrthoDB" id="3220614at2759"/>
<dbReference type="Proteomes" id="UP000284842">
    <property type="component" value="Unassembled WGS sequence"/>
</dbReference>
<sequence length="371" mass="42442">MPDMPDPESSSESKGPSIPLTTTQAKKHALLDLVERAGCPKESVRKVSVELVHKFKWIAKAIGLFLDMTRIIIAYSEREDEPGSPRERQYYDQIVQLHPEMPEMPRLFKYASTQAEVAVTLANIIEFHMTESKNNDTNTLRYTIISYLPLNPKHDVVQPPISGDSKADRGFNHPATAAALTPLKYRSKFQRDQQAFMDMVNAGEVLITHKLWPSVMYPNNVQYDRNCISEELFQSHVIVRAMRAIFHGKSSAFDGKRSGSKASQAEMHGMERPTPASVAYVALHVVFALSNIENWARADDSSFDYYKFYVRVKEMFQDPEDDWTTETLDFLASEMPVLRAKKGGKRKRRDEDELLNSEEDNESDDELRREM</sequence>
<protein>
    <submittedName>
        <fullName evidence="2">Uncharacterized protein</fullName>
    </submittedName>
</protein>
<feature type="compositionally biased region" description="Low complexity" evidence="1">
    <location>
        <begin position="1"/>
        <end position="13"/>
    </location>
</feature>
<reference evidence="2 3" key="1">
    <citation type="journal article" date="2018" name="Evol. Lett.">
        <title>Horizontal gene cluster transfer increased hallucinogenic mushroom diversity.</title>
        <authorList>
            <person name="Reynolds H.T."/>
            <person name="Vijayakumar V."/>
            <person name="Gluck-Thaler E."/>
            <person name="Korotkin H.B."/>
            <person name="Matheny P.B."/>
            <person name="Slot J.C."/>
        </authorList>
    </citation>
    <scope>NUCLEOTIDE SEQUENCE [LARGE SCALE GENOMIC DNA]</scope>
    <source>
        <strain evidence="2 3">2629</strain>
    </source>
</reference>
<evidence type="ECO:0000256" key="1">
    <source>
        <dbReference type="SAM" id="MobiDB-lite"/>
    </source>
</evidence>
<keyword evidence="3" id="KW-1185">Reference proteome</keyword>
<dbReference type="InterPro" id="IPR046521">
    <property type="entry name" value="DUF6698"/>
</dbReference>
<proteinExistence type="predicted"/>
<dbReference type="AlphaFoldDB" id="A0A409WE62"/>
<feature type="compositionally biased region" description="Acidic residues" evidence="1">
    <location>
        <begin position="352"/>
        <end position="365"/>
    </location>
</feature>
<evidence type="ECO:0000313" key="3">
    <source>
        <dbReference type="Proteomes" id="UP000284842"/>
    </source>
</evidence>
<feature type="region of interest" description="Disordered" evidence="1">
    <location>
        <begin position="340"/>
        <end position="371"/>
    </location>
</feature>
<gene>
    <name evidence="2" type="ORF">CVT24_012270</name>
</gene>
<accession>A0A409WE62</accession>
<dbReference type="EMBL" id="NHTK01005537">
    <property type="protein sequence ID" value="PPQ76750.1"/>
    <property type="molecule type" value="Genomic_DNA"/>
</dbReference>
<feature type="region of interest" description="Disordered" evidence="1">
    <location>
        <begin position="1"/>
        <end position="20"/>
    </location>
</feature>